<name>A0AAD5WZZ7_9FUNG</name>
<keyword evidence="5" id="KW-0539">Nucleus</keyword>
<dbReference type="GO" id="GO:0005829">
    <property type="term" value="C:cytosol"/>
    <property type="evidence" value="ECO:0007669"/>
    <property type="project" value="InterPro"/>
</dbReference>
<evidence type="ECO:0000256" key="5">
    <source>
        <dbReference type="ARBA" id="ARBA00023242"/>
    </source>
</evidence>
<evidence type="ECO:0000256" key="4">
    <source>
        <dbReference type="ARBA" id="ARBA00022490"/>
    </source>
</evidence>
<feature type="compositionally biased region" description="Basic and acidic residues" evidence="6">
    <location>
        <begin position="208"/>
        <end position="218"/>
    </location>
</feature>
<evidence type="ECO:0000256" key="1">
    <source>
        <dbReference type="ARBA" id="ARBA00004123"/>
    </source>
</evidence>
<feature type="region of interest" description="Disordered" evidence="6">
    <location>
        <begin position="194"/>
        <end position="257"/>
    </location>
</feature>
<dbReference type="InterPro" id="IPR011993">
    <property type="entry name" value="PH-like_dom_sf"/>
</dbReference>
<comment type="subcellular location">
    <subcellularLocation>
        <location evidence="2">Cytoplasm</location>
    </subcellularLocation>
    <subcellularLocation>
        <location evidence="1">Nucleus</location>
    </subcellularLocation>
</comment>
<evidence type="ECO:0008006" key="9">
    <source>
        <dbReference type="Google" id="ProtNLM"/>
    </source>
</evidence>
<dbReference type="GO" id="GO:0005681">
    <property type="term" value="C:spliceosomal complex"/>
    <property type="evidence" value="ECO:0007669"/>
    <property type="project" value="TreeGrafter"/>
</dbReference>
<organism evidence="7 8">
    <name type="scientific">Rhizophlyctis rosea</name>
    <dbReference type="NCBI Taxonomy" id="64517"/>
    <lineage>
        <taxon>Eukaryota</taxon>
        <taxon>Fungi</taxon>
        <taxon>Fungi incertae sedis</taxon>
        <taxon>Chytridiomycota</taxon>
        <taxon>Chytridiomycota incertae sedis</taxon>
        <taxon>Chytridiomycetes</taxon>
        <taxon>Rhizophlyctidales</taxon>
        <taxon>Rhizophlyctidaceae</taxon>
        <taxon>Rhizophlyctis</taxon>
    </lineage>
</organism>
<dbReference type="GO" id="GO:0000387">
    <property type="term" value="P:spliceosomal snRNP assembly"/>
    <property type="evidence" value="ECO:0007669"/>
    <property type="project" value="InterPro"/>
</dbReference>
<dbReference type="EMBL" id="JADGJD010001608">
    <property type="protein sequence ID" value="KAJ3039744.1"/>
    <property type="molecule type" value="Genomic_DNA"/>
</dbReference>
<comment type="caution">
    <text evidence="7">The sequence shown here is derived from an EMBL/GenBank/DDBJ whole genome shotgun (WGS) entry which is preliminary data.</text>
</comment>
<keyword evidence="8" id="KW-1185">Reference proteome</keyword>
<accession>A0AAD5WZZ7</accession>
<protein>
    <recommendedName>
        <fullName evidence="9">Methylosome subunit pICln</fullName>
    </recommendedName>
</protein>
<evidence type="ECO:0000313" key="7">
    <source>
        <dbReference type="EMBL" id="KAJ3039744.1"/>
    </source>
</evidence>
<evidence type="ECO:0000256" key="2">
    <source>
        <dbReference type="ARBA" id="ARBA00004496"/>
    </source>
</evidence>
<evidence type="ECO:0000256" key="6">
    <source>
        <dbReference type="SAM" id="MobiDB-lite"/>
    </source>
</evidence>
<dbReference type="GO" id="GO:0006821">
    <property type="term" value="P:chloride transport"/>
    <property type="evidence" value="ECO:0007669"/>
    <property type="project" value="InterPro"/>
</dbReference>
<sequence>MGIHILKHLPELTTPADAWPSNTSPQPSALHPAPKPPLVRHLERNVQLKFTPALRINFQPGTGDLYVAESQLIWHDPQTTTTICIDYRSIVIHAISRQGDPVANAPCIYCQLEGSSISNEGGVGLARDANGDLSNEEMDEAEEEETMEVRLVPVDVGSLDAIFQALSDCTALHPDPEEDEDEDMESNEWFTADSFRGDGTEEMSEFQEAIHSHLDTVFDRPPVSQSASDAAPRPTNGHTNGNSGSDQFADAEEQLQR</sequence>
<dbReference type="PANTHER" id="PTHR21399">
    <property type="entry name" value="CHLORIDE CONDUCTANCE REGULATORY PROTEIN ICLN"/>
    <property type="match status" value="1"/>
</dbReference>
<dbReference type="Pfam" id="PF03517">
    <property type="entry name" value="Voldacs"/>
    <property type="match status" value="1"/>
</dbReference>
<keyword evidence="4" id="KW-0963">Cytoplasm</keyword>
<proteinExistence type="inferred from homology"/>
<dbReference type="PRINTS" id="PR01348">
    <property type="entry name" value="ICLNCHANNEL"/>
</dbReference>
<dbReference type="GO" id="GO:0005886">
    <property type="term" value="C:plasma membrane"/>
    <property type="evidence" value="ECO:0007669"/>
    <property type="project" value="InterPro"/>
</dbReference>
<dbReference type="GO" id="GO:0006884">
    <property type="term" value="P:cell volume homeostasis"/>
    <property type="evidence" value="ECO:0007669"/>
    <property type="project" value="InterPro"/>
</dbReference>
<dbReference type="GO" id="GO:0034709">
    <property type="term" value="C:methylosome"/>
    <property type="evidence" value="ECO:0007669"/>
    <property type="project" value="InterPro"/>
</dbReference>
<comment type="similarity">
    <text evidence="3">Belongs to the pICln (TC 1.A.47) family.</text>
</comment>
<dbReference type="GO" id="GO:0045292">
    <property type="term" value="P:mRNA cis splicing, via spliceosome"/>
    <property type="evidence" value="ECO:0007669"/>
    <property type="project" value="TreeGrafter"/>
</dbReference>
<dbReference type="Proteomes" id="UP001212841">
    <property type="component" value="Unassembled WGS sequence"/>
</dbReference>
<feature type="compositionally biased region" description="Polar residues" evidence="6">
    <location>
        <begin position="236"/>
        <end position="246"/>
    </location>
</feature>
<dbReference type="InterPro" id="IPR039924">
    <property type="entry name" value="ICln/Lot5/Saf5"/>
</dbReference>
<dbReference type="Gene3D" id="2.30.29.30">
    <property type="entry name" value="Pleckstrin-homology domain (PH domain)/Phosphotyrosine-binding domain (PTB)"/>
    <property type="match status" value="1"/>
</dbReference>
<reference evidence="7" key="1">
    <citation type="submission" date="2020-05" db="EMBL/GenBank/DDBJ databases">
        <title>Phylogenomic resolution of chytrid fungi.</title>
        <authorList>
            <person name="Stajich J.E."/>
            <person name="Amses K."/>
            <person name="Simmons R."/>
            <person name="Seto K."/>
            <person name="Myers J."/>
            <person name="Bonds A."/>
            <person name="Quandt C.A."/>
            <person name="Barry K."/>
            <person name="Liu P."/>
            <person name="Grigoriev I."/>
            <person name="Longcore J.E."/>
            <person name="James T.Y."/>
        </authorList>
    </citation>
    <scope>NUCLEOTIDE SEQUENCE</scope>
    <source>
        <strain evidence="7">JEL0318</strain>
    </source>
</reference>
<dbReference type="PANTHER" id="PTHR21399:SF0">
    <property type="entry name" value="METHYLOSOME SUBUNIT PICLN"/>
    <property type="match status" value="1"/>
</dbReference>
<dbReference type="InterPro" id="IPR003521">
    <property type="entry name" value="ICln"/>
</dbReference>
<evidence type="ECO:0000256" key="3">
    <source>
        <dbReference type="ARBA" id="ARBA00007054"/>
    </source>
</evidence>
<gene>
    <name evidence="7" type="ORF">HK097_002742</name>
</gene>
<dbReference type="GO" id="GO:0034715">
    <property type="term" value="C:pICln-Sm protein complex"/>
    <property type="evidence" value="ECO:0007669"/>
    <property type="project" value="InterPro"/>
</dbReference>
<feature type="region of interest" description="Disordered" evidence="6">
    <location>
        <begin position="16"/>
        <end position="36"/>
    </location>
</feature>
<dbReference type="AlphaFoldDB" id="A0AAD5WZZ7"/>
<evidence type="ECO:0000313" key="8">
    <source>
        <dbReference type="Proteomes" id="UP001212841"/>
    </source>
</evidence>